<keyword evidence="13" id="KW-1185">Reference proteome</keyword>
<accession>A0A162P8V7</accession>
<protein>
    <recommendedName>
        <fullName evidence="10">S-adenosylmethionine decarboxylase proenzyme</fullName>
        <shortName evidence="10">AdoMetDC</shortName>
        <shortName evidence="10">SAMDC</shortName>
        <ecNumber evidence="10">4.1.1.50</ecNumber>
    </recommendedName>
    <component>
        <recommendedName>
            <fullName evidence="10">S-adenosylmethionine decarboxylase beta chain</fullName>
        </recommendedName>
    </component>
    <component>
        <recommendedName>
            <fullName evidence="10">S-adenosylmethionine decarboxylase alpha chain</fullName>
        </recommendedName>
    </component>
</protein>
<dbReference type="HAMAP" id="MF_00464">
    <property type="entry name" value="AdoMetDC_1"/>
    <property type="match status" value="1"/>
</dbReference>
<evidence type="ECO:0000256" key="2">
    <source>
        <dbReference type="ARBA" id="ARBA00022793"/>
    </source>
</evidence>
<dbReference type="AlphaFoldDB" id="A0A162P8V7"/>
<dbReference type="SUPFAM" id="SSF56276">
    <property type="entry name" value="S-adenosylmethionine decarboxylase"/>
    <property type="match status" value="1"/>
</dbReference>
<dbReference type="EMBL" id="CP017476">
    <property type="protein sequence ID" value="AOW15397.1"/>
    <property type="molecule type" value="Genomic_DNA"/>
</dbReference>
<evidence type="ECO:0000256" key="7">
    <source>
        <dbReference type="ARBA" id="ARBA00023239"/>
    </source>
</evidence>
<keyword evidence="1 10" id="KW-0949">S-adenosyl-L-methionine</keyword>
<dbReference type="UniPathway" id="UPA00331">
    <property type="reaction ID" value="UER00451"/>
</dbReference>
<keyword evidence="7 10" id="KW-0456">Lyase</keyword>
<evidence type="ECO:0000256" key="5">
    <source>
        <dbReference type="ARBA" id="ARBA00023115"/>
    </source>
</evidence>
<feature type="chain" id="PRO_5041748190" description="S-adenosylmethionine decarboxylase alpha chain" evidence="10">
    <location>
        <begin position="66"/>
        <end position="119"/>
    </location>
</feature>
<proteinExistence type="inferred from homology"/>
<feature type="site" description="Cleavage (non-hydrolytic); by autolysis" evidence="10">
    <location>
        <begin position="65"/>
        <end position="66"/>
    </location>
</feature>
<dbReference type="Proteomes" id="UP000185657">
    <property type="component" value="Unassembled WGS sequence"/>
</dbReference>
<feature type="active site" description="Schiff-base intermediate with substrate; via pyruvic acid" evidence="10">
    <location>
        <position position="66"/>
    </location>
</feature>
<evidence type="ECO:0000313" key="13">
    <source>
        <dbReference type="Proteomes" id="UP000185657"/>
    </source>
</evidence>
<dbReference type="STRING" id="1763535.LPB072_05720"/>
<keyword evidence="4 10" id="KW-0745">Spermidine biosynthesis</keyword>
<organism evidence="11 14">
    <name type="scientific">Hydrogenophaga crassostreae</name>
    <dbReference type="NCBI Taxonomy" id="1763535"/>
    <lineage>
        <taxon>Bacteria</taxon>
        <taxon>Pseudomonadati</taxon>
        <taxon>Pseudomonadota</taxon>
        <taxon>Betaproteobacteria</taxon>
        <taxon>Burkholderiales</taxon>
        <taxon>Comamonadaceae</taxon>
        <taxon>Hydrogenophaga</taxon>
    </lineage>
</organism>
<evidence type="ECO:0000256" key="1">
    <source>
        <dbReference type="ARBA" id="ARBA00022691"/>
    </source>
</evidence>
<keyword evidence="5 10" id="KW-0620">Polyamine biosynthesis</keyword>
<gene>
    <name evidence="10" type="primary">speH</name>
    <name evidence="11" type="ORF">LPB072_05720</name>
    <name evidence="12" type="ORF">LPB72_08300</name>
</gene>
<dbReference type="Pfam" id="PF02675">
    <property type="entry name" value="AdoMet_dc"/>
    <property type="match status" value="1"/>
</dbReference>
<evidence type="ECO:0000313" key="11">
    <source>
        <dbReference type="EMBL" id="AOW15397.1"/>
    </source>
</evidence>
<dbReference type="EMBL" id="LVWD01000008">
    <property type="protein sequence ID" value="OAD42530.1"/>
    <property type="molecule type" value="Genomic_DNA"/>
</dbReference>
<comment type="similarity">
    <text evidence="10">Belongs to the prokaryotic AdoMetDC family. Type 1 subfamily.</text>
</comment>
<dbReference type="Gene3D" id="3.30.160.750">
    <property type="match status" value="1"/>
</dbReference>
<dbReference type="Gene3D" id="3.30.360.110">
    <property type="entry name" value="S-adenosylmethionine decarboxylase domain"/>
    <property type="match status" value="1"/>
</dbReference>
<dbReference type="Proteomes" id="UP000185680">
    <property type="component" value="Chromosome"/>
</dbReference>
<keyword evidence="8 10" id="KW-0704">Schiff base</keyword>
<evidence type="ECO:0000313" key="14">
    <source>
        <dbReference type="Proteomes" id="UP000185680"/>
    </source>
</evidence>
<evidence type="ECO:0000256" key="8">
    <source>
        <dbReference type="ARBA" id="ARBA00023270"/>
    </source>
</evidence>
<name>A0A162P8V7_9BURK</name>
<sequence length="119" mass="13521">MTRGEKRYAGIHLLIDLYGASHLSDIAYIEKTMRHCVEAAQATLLHMHLHRFEPDGVSGVAVLAESHISVHTWPESRYAAFDVFMCGDTHPEVCIEIMREAFEAERIDVQEILRGEVDE</sequence>
<reference evidence="11 14" key="2">
    <citation type="submission" date="2016-10" db="EMBL/GenBank/DDBJ databases">
        <title>Hydorgenophaga sp. LPB0072 isolated from gastropod.</title>
        <authorList>
            <person name="Kim E."/>
            <person name="Yi H."/>
        </authorList>
    </citation>
    <scope>NUCLEOTIDE SEQUENCE [LARGE SCALE GENOMIC DNA]</scope>
    <source>
        <strain evidence="11 14">LPB0072</strain>
    </source>
</reference>
<dbReference type="GO" id="GO:0004014">
    <property type="term" value="F:adenosylmethionine decarboxylase activity"/>
    <property type="evidence" value="ECO:0007669"/>
    <property type="project" value="UniProtKB-UniRule"/>
</dbReference>
<keyword evidence="9 10" id="KW-0670">Pyruvate</keyword>
<dbReference type="PANTHER" id="PTHR33866:SF2">
    <property type="entry name" value="S-ADENOSYLMETHIONINE DECARBOXYLASE PROENZYME"/>
    <property type="match status" value="1"/>
</dbReference>
<dbReference type="GO" id="GO:0005829">
    <property type="term" value="C:cytosol"/>
    <property type="evidence" value="ECO:0007669"/>
    <property type="project" value="TreeGrafter"/>
</dbReference>
<dbReference type="InterPro" id="IPR016067">
    <property type="entry name" value="S-AdoMet_deCO2ase_core"/>
</dbReference>
<comment type="pathway">
    <text evidence="10">Amine and polyamine biosynthesis; S-adenosylmethioninamine biosynthesis; S-adenosylmethioninamine from S-adenosyl-L-methionine: step 1/1.</text>
</comment>
<evidence type="ECO:0000256" key="9">
    <source>
        <dbReference type="ARBA" id="ARBA00023317"/>
    </source>
</evidence>
<feature type="modified residue" description="Pyruvic acid (Ser); by autocatalysis" evidence="10">
    <location>
        <position position="66"/>
    </location>
</feature>
<feature type="chain" id="PRO_5041748189" description="S-adenosylmethionine decarboxylase beta chain" evidence="10">
    <location>
        <begin position="1"/>
        <end position="65"/>
    </location>
</feature>
<feature type="active site" description="Proton donor; for catalytic activity" evidence="10">
    <location>
        <position position="86"/>
    </location>
</feature>
<dbReference type="InterPro" id="IPR017716">
    <property type="entry name" value="S-AdoMet_deCOase_pro-enz"/>
</dbReference>
<comment type="subunit">
    <text evidence="10">Heterotetramer of two alpha and two beta chains arranged as a dimer of alpha/beta heterodimers.</text>
</comment>
<evidence type="ECO:0000256" key="10">
    <source>
        <dbReference type="HAMAP-Rule" id="MF_00464"/>
    </source>
</evidence>
<keyword evidence="2 10" id="KW-0210">Decarboxylase</keyword>
<dbReference type="KEGG" id="hyl:LPB072_05720"/>
<evidence type="ECO:0000256" key="3">
    <source>
        <dbReference type="ARBA" id="ARBA00022813"/>
    </source>
</evidence>
<comment type="PTM">
    <text evidence="10">Is synthesized initially as an inactive proenzyme. Formation of the active enzyme involves a self-maturation process in which the active site pyruvoyl group is generated from an internal serine residue via an autocatalytic post-translational modification. Two non-identical subunits are generated from the proenzyme in this reaction, and the pyruvate is formed at the N-terminus of the alpha chain, which is derived from the carboxyl end of the proenzyme. The post-translation cleavage follows an unusual pathway, termed non-hydrolytic serinolysis, in which the side chain hydroxyl group of the serine supplies its oxygen atom to form the C-terminus of the beta chain, while the remainder of the serine residue undergoes an oxidative deamination to produce ammonia and the pyruvoyl group blocking the N-terminus of the alpha chain.</text>
</comment>
<evidence type="ECO:0000256" key="4">
    <source>
        <dbReference type="ARBA" id="ARBA00023066"/>
    </source>
</evidence>
<keyword evidence="6 10" id="KW-0865">Zymogen</keyword>
<dbReference type="InterPro" id="IPR042284">
    <property type="entry name" value="AdoMetDC_N"/>
</dbReference>
<dbReference type="GO" id="GO:0008295">
    <property type="term" value="P:spermidine biosynthetic process"/>
    <property type="evidence" value="ECO:0007669"/>
    <property type="project" value="UniProtKB-UniRule"/>
</dbReference>
<dbReference type="InterPro" id="IPR042286">
    <property type="entry name" value="AdoMetDC_C"/>
</dbReference>
<comment type="catalytic activity">
    <reaction evidence="10">
        <text>S-adenosyl-L-methionine + H(+) = S-adenosyl 3-(methylsulfanyl)propylamine + CO2</text>
        <dbReference type="Rhea" id="RHEA:15981"/>
        <dbReference type="ChEBI" id="CHEBI:15378"/>
        <dbReference type="ChEBI" id="CHEBI:16526"/>
        <dbReference type="ChEBI" id="CHEBI:57443"/>
        <dbReference type="ChEBI" id="CHEBI:59789"/>
        <dbReference type="EC" id="4.1.1.50"/>
    </reaction>
</comment>
<comment type="cofactor">
    <cofactor evidence="10">
        <name>pyruvate</name>
        <dbReference type="ChEBI" id="CHEBI:15361"/>
    </cofactor>
    <text evidence="10">Binds 1 pyruvoyl group covalently per subunit.</text>
</comment>
<dbReference type="EC" id="4.1.1.50" evidence="10"/>
<dbReference type="PANTHER" id="PTHR33866">
    <property type="entry name" value="S-ADENOSYLMETHIONINE DECARBOXYLASE PROENZYME"/>
    <property type="match status" value="1"/>
</dbReference>
<dbReference type="InterPro" id="IPR003826">
    <property type="entry name" value="AdoMetDC_fam_prok"/>
</dbReference>
<comment type="function">
    <text evidence="10">Catalyzes the decarboxylation of S-adenosylmethionine to S-adenosylmethioninamine (dcAdoMet), the propylamine donor required for the synthesis of the polyamines spermine and spermidine from the diamine putrescine.</text>
</comment>
<feature type="active site" description="Proton acceptor; for processing activity" evidence="10">
    <location>
        <position position="71"/>
    </location>
</feature>
<dbReference type="NCBIfam" id="TIGR03330">
    <property type="entry name" value="SAM_DCase_Bsu"/>
    <property type="match status" value="1"/>
</dbReference>
<reference evidence="12 13" key="1">
    <citation type="submission" date="2016-02" db="EMBL/GenBank/DDBJ databases">
        <title>Draft genome sequence of Hydrogenophaga sp. LPB0072.</title>
        <authorList>
            <person name="Shin S.-K."/>
            <person name="Yi H."/>
        </authorList>
    </citation>
    <scope>NUCLEOTIDE SEQUENCE [LARGE SCALE GENOMIC DNA]</scope>
    <source>
        <strain evidence="12 13">LPB0072</strain>
    </source>
</reference>
<evidence type="ECO:0000313" key="12">
    <source>
        <dbReference type="EMBL" id="OAD42530.1"/>
    </source>
</evidence>
<evidence type="ECO:0000256" key="6">
    <source>
        <dbReference type="ARBA" id="ARBA00023145"/>
    </source>
</evidence>
<keyword evidence="3 10" id="KW-0068">Autocatalytic cleavage</keyword>